<organism evidence="2 3">
    <name type="scientific">Stichopus japonicus</name>
    <name type="common">Sea cucumber</name>
    <dbReference type="NCBI Taxonomy" id="307972"/>
    <lineage>
        <taxon>Eukaryota</taxon>
        <taxon>Metazoa</taxon>
        <taxon>Echinodermata</taxon>
        <taxon>Eleutherozoa</taxon>
        <taxon>Echinozoa</taxon>
        <taxon>Holothuroidea</taxon>
        <taxon>Aspidochirotacea</taxon>
        <taxon>Aspidochirotida</taxon>
        <taxon>Stichopodidae</taxon>
        <taxon>Apostichopus</taxon>
    </lineage>
</organism>
<evidence type="ECO:0000313" key="3">
    <source>
        <dbReference type="Proteomes" id="UP000230750"/>
    </source>
</evidence>
<gene>
    <name evidence="2" type="ORF">BSL78_30251</name>
</gene>
<feature type="domain" description="Reverse transcriptase" evidence="1">
    <location>
        <begin position="1"/>
        <end position="148"/>
    </location>
</feature>
<dbReference type="OrthoDB" id="411173at2759"/>
<proteinExistence type="predicted"/>
<reference evidence="2 3" key="1">
    <citation type="journal article" date="2017" name="PLoS Biol.">
        <title>The sea cucumber genome provides insights into morphological evolution and visceral regeneration.</title>
        <authorList>
            <person name="Zhang X."/>
            <person name="Sun L."/>
            <person name="Yuan J."/>
            <person name="Sun Y."/>
            <person name="Gao Y."/>
            <person name="Zhang L."/>
            <person name="Li S."/>
            <person name="Dai H."/>
            <person name="Hamel J.F."/>
            <person name="Liu C."/>
            <person name="Yu Y."/>
            <person name="Liu S."/>
            <person name="Lin W."/>
            <person name="Guo K."/>
            <person name="Jin S."/>
            <person name="Xu P."/>
            <person name="Storey K.B."/>
            <person name="Huan P."/>
            <person name="Zhang T."/>
            <person name="Zhou Y."/>
            <person name="Zhang J."/>
            <person name="Lin C."/>
            <person name="Li X."/>
            <person name="Xing L."/>
            <person name="Huo D."/>
            <person name="Sun M."/>
            <person name="Wang L."/>
            <person name="Mercier A."/>
            <person name="Li F."/>
            <person name="Yang H."/>
            <person name="Xiang J."/>
        </authorList>
    </citation>
    <scope>NUCLEOTIDE SEQUENCE [LARGE SCALE GENOMIC DNA]</scope>
    <source>
        <strain evidence="2">Shaxun</strain>
        <tissue evidence="2">Muscle</tissue>
    </source>
</reference>
<dbReference type="EMBL" id="MRZV01002937">
    <property type="protein sequence ID" value="PIK32937.1"/>
    <property type="molecule type" value="Genomic_DNA"/>
</dbReference>
<protein>
    <recommendedName>
        <fullName evidence="1">Reverse transcriptase domain-containing protein</fullName>
    </recommendedName>
</protein>
<accession>A0A2G8JB16</accession>
<comment type="caution">
    <text evidence="2">The sequence shown here is derived from an EMBL/GenBank/DDBJ whole genome shotgun (WGS) entry which is preliminary data.</text>
</comment>
<dbReference type="Proteomes" id="UP000230750">
    <property type="component" value="Unassembled WGS sequence"/>
</dbReference>
<dbReference type="AlphaFoldDB" id="A0A2G8JB16"/>
<dbReference type="InterPro" id="IPR043502">
    <property type="entry name" value="DNA/RNA_pol_sf"/>
</dbReference>
<dbReference type="STRING" id="307972.A0A2G8JB16"/>
<dbReference type="InterPro" id="IPR000477">
    <property type="entry name" value="RT_dom"/>
</dbReference>
<dbReference type="SUPFAM" id="SSF56672">
    <property type="entry name" value="DNA/RNA polymerases"/>
    <property type="match status" value="1"/>
</dbReference>
<name>A0A2G8JB16_STIJA</name>
<keyword evidence="3" id="KW-1185">Reference proteome</keyword>
<dbReference type="Pfam" id="PF00078">
    <property type="entry name" value="RVT_1"/>
    <property type="match status" value="1"/>
</dbReference>
<evidence type="ECO:0000313" key="2">
    <source>
        <dbReference type="EMBL" id="PIK32937.1"/>
    </source>
</evidence>
<evidence type="ECO:0000259" key="1">
    <source>
        <dbReference type="PROSITE" id="PS50878"/>
    </source>
</evidence>
<dbReference type="PROSITE" id="PS50878">
    <property type="entry name" value="RT_POL"/>
    <property type="match status" value="1"/>
</dbReference>
<sequence length="300" mass="34336">MNVPHNLVTWLFNYLTNRSQYVRINQSNCVSNTLVSSTGAPQGTVLAPFLFTVYTSDARSSHDSCPLIKFADDTALVGLITRDDGGEYLSQINWFVDYCDQNFLELNVEKTKEMVIDFRKGDHEPPPVVIKDLAVNRVSSYKYLGVVLDDQLNWHDHIDYLVRRINPRLYCLRKLNTFNISRNILSIFYNSVICSVWSYCINCWGGNVNGTDRKRIDSSISQVSRILGERQQSVNTSYHLHLQSKLAGVLNNTSHPLHINLESAIIPRSGRMRLSLAVTNRYKSSFIPRCIKLHNESFTR</sequence>
<dbReference type="PANTHER" id="PTHR33332">
    <property type="entry name" value="REVERSE TRANSCRIPTASE DOMAIN-CONTAINING PROTEIN"/>
    <property type="match status" value="1"/>
</dbReference>